<name>A0ABU8YGG6_9CYAN</name>
<proteinExistence type="predicted"/>
<dbReference type="RefSeq" id="WP_340520634.1">
    <property type="nucleotide sequence ID" value="NZ_JBBLXS010000007.1"/>
</dbReference>
<keyword evidence="2" id="KW-1185">Reference proteome</keyword>
<accession>A0ABU8YGG6</accession>
<sequence length="69" mass="8165">MKETKDTSLEGSLFTDITPEASASVNGAHRYRYVSRRSNCDNYSYNPYFDGRPVHGYVHNVSYRRYYDW</sequence>
<dbReference type="EMBL" id="JBBLXS010000007">
    <property type="protein sequence ID" value="MEK0183455.1"/>
    <property type="molecule type" value="Genomic_DNA"/>
</dbReference>
<evidence type="ECO:0000313" key="2">
    <source>
        <dbReference type="Proteomes" id="UP001384579"/>
    </source>
</evidence>
<reference evidence="1 2" key="1">
    <citation type="journal article" date="2020" name="Harmful Algae">
        <title>Molecular and morphological characterization of a novel dihydroanatoxin-a producing Microcoleus species (cyanobacteria) from the Russian River, California, USA.</title>
        <authorList>
            <person name="Conklin K.Y."/>
            <person name="Stancheva R."/>
            <person name="Otten T.G."/>
            <person name="Fadness R."/>
            <person name="Boyer G.L."/>
            <person name="Read B."/>
            <person name="Zhang X."/>
            <person name="Sheath R.G."/>
        </authorList>
    </citation>
    <scope>NUCLEOTIDE SEQUENCE [LARGE SCALE GENOMIC DNA]</scope>
    <source>
        <strain evidence="1 2">PTRS2</strain>
    </source>
</reference>
<organism evidence="1 2">
    <name type="scientific">Microcoleus anatoxicus PTRS2</name>
    <dbReference type="NCBI Taxonomy" id="2705321"/>
    <lineage>
        <taxon>Bacteria</taxon>
        <taxon>Bacillati</taxon>
        <taxon>Cyanobacteriota</taxon>
        <taxon>Cyanophyceae</taxon>
        <taxon>Oscillatoriophycideae</taxon>
        <taxon>Oscillatoriales</taxon>
        <taxon>Microcoleaceae</taxon>
        <taxon>Microcoleus</taxon>
        <taxon>Microcoleus anatoxicus</taxon>
    </lineage>
</organism>
<protein>
    <submittedName>
        <fullName evidence="1">Uncharacterized protein</fullName>
    </submittedName>
</protein>
<dbReference type="Proteomes" id="UP001384579">
    <property type="component" value="Unassembled WGS sequence"/>
</dbReference>
<comment type="caution">
    <text evidence="1">The sequence shown here is derived from an EMBL/GenBank/DDBJ whole genome shotgun (WGS) entry which is preliminary data.</text>
</comment>
<gene>
    <name evidence="1" type="ORF">WMG39_01180</name>
</gene>
<evidence type="ECO:0000313" key="1">
    <source>
        <dbReference type="EMBL" id="MEK0183455.1"/>
    </source>
</evidence>